<reference evidence="2 3" key="1">
    <citation type="submission" date="2019-07" db="EMBL/GenBank/DDBJ databases">
        <title>Whole genome shotgun sequence of Aeromicrobium flavum NBRC 107625.</title>
        <authorList>
            <person name="Hosoyama A."/>
            <person name="Uohara A."/>
            <person name="Ohji S."/>
            <person name="Ichikawa N."/>
        </authorList>
    </citation>
    <scope>NUCLEOTIDE SEQUENCE [LARGE SCALE GENOMIC DNA]</scope>
    <source>
        <strain evidence="2 3">NBRC 107625</strain>
    </source>
</reference>
<dbReference type="RefSeq" id="WP_146825484.1">
    <property type="nucleotide sequence ID" value="NZ_BAAAYQ010000001.1"/>
</dbReference>
<protein>
    <submittedName>
        <fullName evidence="2">Uncharacterized protein</fullName>
    </submittedName>
</protein>
<accession>A0A512HRS9</accession>
<dbReference type="AlphaFoldDB" id="A0A512HRS9"/>
<evidence type="ECO:0000256" key="1">
    <source>
        <dbReference type="SAM" id="MobiDB-lite"/>
    </source>
</evidence>
<proteinExistence type="predicted"/>
<feature type="region of interest" description="Disordered" evidence="1">
    <location>
        <begin position="58"/>
        <end position="94"/>
    </location>
</feature>
<evidence type="ECO:0000313" key="2">
    <source>
        <dbReference type="EMBL" id="GEO88161.1"/>
    </source>
</evidence>
<sequence>MVTRQALSPALAEAEINKAMEEANTADRKVMEMLDRLSDVEDDRGSYTSDADWEAAVEAAEREAEAAQEERDNAESNFQNEMKYWNEDVDEDDD</sequence>
<evidence type="ECO:0000313" key="3">
    <source>
        <dbReference type="Proteomes" id="UP000321769"/>
    </source>
</evidence>
<comment type="caution">
    <text evidence="2">The sequence shown here is derived from an EMBL/GenBank/DDBJ whole genome shotgun (WGS) entry which is preliminary data.</text>
</comment>
<gene>
    <name evidence="2" type="ORF">AFL01nite_04880</name>
</gene>
<feature type="compositionally biased region" description="Basic and acidic residues" evidence="1">
    <location>
        <begin position="59"/>
        <end position="74"/>
    </location>
</feature>
<name>A0A512HRS9_9ACTN</name>
<dbReference type="EMBL" id="BJZQ01000001">
    <property type="protein sequence ID" value="GEO88161.1"/>
    <property type="molecule type" value="Genomic_DNA"/>
</dbReference>
<dbReference type="Proteomes" id="UP000321769">
    <property type="component" value="Unassembled WGS sequence"/>
</dbReference>
<keyword evidence="3" id="KW-1185">Reference proteome</keyword>
<organism evidence="2 3">
    <name type="scientific">Aeromicrobium flavum</name>
    <dbReference type="NCBI Taxonomy" id="416568"/>
    <lineage>
        <taxon>Bacteria</taxon>
        <taxon>Bacillati</taxon>
        <taxon>Actinomycetota</taxon>
        <taxon>Actinomycetes</taxon>
        <taxon>Propionibacteriales</taxon>
        <taxon>Nocardioidaceae</taxon>
        <taxon>Aeromicrobium</taxon>
    </lineage>
</organism>